<dbReference type="RefSeq" id="WP_160738271.1">
    <property type="nucleotide sequence ID" value="NZ_WTYQ01000001.1"/>
</dbReference>
<reference evidence="3 4" key="1">
    <citation type="submission" date="2019-12" db="EMBL/GenBank/DDBJ databases">
        <title>Genomic-based taxomic classification of the family Erythrobacteraceae.</title>
        <authorList>
            <person name="Xu L."/>
        </authorList>
    </citation>
    <scope>NUCLEOTIDE SEQUENCE [LARGE SCALE GENOMIC DNA]</scope>
    <source>
        <strain evidence="3 4">DSM 18604</strain>
    </source>
</reference>
<protein>
    <submittedName>
        <fullName evidence="3">Uncharacterized protein</fullName>
    </submittedName>
</protein>
<sequence length="161" mass="17421">MSDSQRKDIHEKVQSAQARNQSREVTLSDRVGEKTIEGKDRVVQFAKDHPIALIGGGIILGVAISAIFPRSPTRRLGSKAAGLAVTAADLALAYSNRARAAAHDAAIGGGDLLEDLSDSIGDTRRHLRRDASYYSDAALGGAKELSRDARKRITRRLRSFR</sequence>
<feature type="transmembrane region" description="Helical" evidence="2">
    <location>
        <begin position="51"/>
        <end position="69"/>
    </location>
</feature>
<keyword evidence="2" id="KW-0472">Membrane</keyword>
<keyword evidence="2" id="KW-1133">Transmembrane helix</keyword>
<evidence type="ECO:0000256" key="2">
    <source>
        <dbReference type="SAM" id="Phobius"/>
    </source>
</evidence>
<feature type="compositionally biased region" description="Basic and acidic residues" evidence="1">
    <location>
        <begin position="1"/>
        <end position="13"/>
    </location>
</feature>
<feature type="region of interest" description="Disordered" evidence="1">
    <location>
        <begin position="1"/>
        <end position="28"/>
    </location>
</feature>
<dbReference type="Proteomes" id="UP000460561">
    <property type="component" value="Unassembled WGS sequence"/>
</dbReference>
<dbReference type="EMBL" id="WTYQ01000001">
    <property type="protein sequence ID" value="MXP25111.1"/>
    <property type="molecule type" value="Genomic_DNA"/>
</dbReference>
<dbReference type="OrthoDB" id="7428389at2"/>
<dbReference type="AlphaFoldDB" id="A0A845A7U6"/>
<keyword evidence="2" id="KW-0812">Transmembrane</keyword>
<name>A0A845A7U6_9SPHN</name>
<comment type="caution">
    <text evidence="3">The sequence shown here is derived from an EMBL/GenBank/DDBJ whole genome shotgun (WGS) entry which is preliminary data.</text>
</comment>
<accession>A0A845A7U6</accession>
<gene>
    <name evidence="3" type="ORF">GRI39_03495</name>
</gene>
<evidence type="ECO:0000256" key="1">
    <source>
        <dbReference type="SAM" id="MobiDB-lite"/>
    </source>
</evidence>
<keyword evidence="4" id="KW-1185">Reference proteome</keyword>
<evidence type="ECO:0000313" key="3">
    <source>
        <dbReference type="EMBL" id="MXP25111.1"/>
    </source>
</evidence>
<feature type="compositionally biased region" description="Polar residues" evidence="1">
    <location>
        <begin position="14"/>
        <end position="25"/>
    </location>
</feature>
<organism evidence="3 4">
    <name type="scientific">Altericroceibacterium indicum</name>
    <dbReference type="NCBI Taxonomy" id="374177"/>
    <lineage>
        <taxon>Bacteria</taxon>
        <taxon>Pseudomonadati</taxon>
        <taxon>Pseudomonadota</taxon>
        <taxon>Alphaproteobacteria</taxon>
        <taxon>Sphingomonadales</taxon>
        <taxon>Erythrobacteraceae</taxon>
        <taxon>Altericroceibacterium</taxon>
    </lineage>
</organism>
<evidence type="ECO:0000313" key="4">
    <source>
        <dbReference type="Proteomes" id="UP000460561"/>
    </source>
</evidence>
<proteinExistence type="predicted"/>